<dbReference type="RefSeq" id="WP_184677899.1">
    <property type="nucleotide sequence ID" value="NZ_JACHGY010000001.1"/>
</dbReference>
<dbReference type="PROSITE" id="PS51371">
    <property type="entry name" value="CBS"/>
    <property type="match status" value="1"/>
</dbReference>
<dbReference type="Pfam" id="PF00571">
    <property type="entry name" value="CBS"/>
    <property type="match status" value="1"/>
</dbReference>
<dbReference type="InterPro" id="IPR035474">
    <property type="entry name" value="SIS_Kpsf"/>
</dbReference>
<evidence type="ECO:0000256" key="4">
    <source>
        <dbReference type="PROSITE-ProRule" id="PRU00703"/>
    </source>
</evidence>
<dbReference type="PANTHER" id="PTHR42745:SF1">
    <property type="entry name" value="ARABINOSE 5-PHOSPHATE ISOMERASE KDSD"/>
    <property type="match status" value="1"/>
</dbReference>
<dbReference type="InterPro" id="IPR046348">
    <property type="entry name" value="SIS_dom_sf"/>
</dbReference>
<dbReference type="SMART" id="SM00116">
    <property type="entry name" value="CBS"/>
    <property type="match status" value="2"/>
</dbReference>
<keyword evidence="2" id="KW-0677">Repeat</keyword>
<comment type="similarity">
    <text evidence="1">Belongs to the SIS family. GutQ/KpsF subfamily.</text>
</comment>
<sequence>MSPKSETPNPKSGETDYAAFAREVLNAEADAIRRIEIGPSFTAAVQLVLDATSGPSAEAPGGGSLVVSGLGKSGLIGQKLSATFSSTGTPSHFLHPVEAMHGDLGRIRRGDAVLLLSFGGNTEELVTLAELLKQDGVPMIALTKNDGPGNGLARQATVTLPVGDITEACPHELAPTSSTTAMLALGDALALAVSRARRFTADDFQKFHPGGGLGRQLTPVVEAMRFAAGQNLSLIDLGTVVQDAYALAEQHAKDSGLRRPGALLVVHPDGTLAGIVTDGDLRTALIRTGPQVWSEPIDQIMTSSPTTLSDTALVRDAVHIVREKRFDEIPVVAADGKPVGLIDVQDLAALKVIEG</sequence>
<reference evidence="7 8" key="1">
    <citation type="submission" date="2020-08" db="EMBL/GenBank/DDBJ databases">
        <title>Genomic Encyclopedia of Type Strains, Phase IV (KMG-IV): sequencing the most valuable type-strain genomes for metagenomic binning, comparative biology and taxonomic classification.</title>
        <authorList>
            <person name="Goeker M."/>
        </authorList>
    </citation>
    <scope>NUCLEOTIDE SEQUENCE [LARGE SCALE GENOMIC DNA]</scope>
    <source>
        <strain evidence="7 8">DSM 103725</strain>
    </source>
</reference>
<evidence type="ECO:0000259" key="6">
    <source>
        <dbReference type="PROSITE" id="PS51464"/>
    </source>
</evidence>
<dbReference type="InterPro" id="IPR046342">
    <property type="entry name" value="CBS_dom_sf"/>
</dbReference>
<accession>A0A7X0LL91</accession>
<dbReference type="CDD" id="cd05014">
    <property type="entry name" value="SIS_Kpsf"/>
    <property type="match status" value="1"/>
</dbReference>
<feature type="domain" description="CBS" evidence="5">
    <location>
        <begin position="301"/>
        <end position="355"/>
    </location>
</feature>
<comment type="caution">
    <text evidence="7">The sequence shown here is derived from an EMBL/GenBank/DDBJ whole genome shotgun (WGS) entry which is preliminary data.</text>
</comment>
<dbReference type="GO" id="GO:0019146">
    <property type="term" value="F:arabinose-5-phosphate isomerase activity"/>
    <property type="evidence" value="ECO:0007669"/>
    <property type="project" value="UniProtKB-EC"/>
</dbReference>
<dbReference type="GO" id="GO:0005975">
    <property type="term" value="P:carbohydrate metabolic process"/>
    <property type="evidence" value="ECO:0007669"/>
    <property type="project" value="InterPro"/>
</dbReference>
<dbReference type="PANTHER" id="PTHR42745">
    <property type="match status" value="1"/>
</dbReference>
<gene>
    <name evidence="7" type="ORF">HNQ40_002187</name>
</gene>
<keyword evidence="8" id="KW-1185">Reference proteome</keyword>
<evidence type="ECO:0000313" key="8">
    <source>
        <dbReference type="Proteomes" id="UP000541810"/>
    </source>
</evidence>
<keyword evidence="3 4" id="KW-0129">CBS domain</keyword>
<evidence type="ECO:0000259" key="5">
    <source>
        <dbReference type="PROSITE" id="PS51371"/>
    </source>
</evidence>
<dbReference type="EMBL" id="JACHGY010000001">
    <property type="protein sequence ID" value="MBB6430381.1"/>
    <property type="molecule type" value="Genomic_DNA"/>
</dbReference>
<dbReference type="GO" id="GO:1901135">
    <property type="term" value="P:carbohydrate derivative metabolic process"/>
    <property type="evidence" value="ECO:0007669"/>
    <property type="project" value="InterPro"/>
</dbReference>
<dbReference type="InterPro" id="IPR004800">
    <property type="entry name" value="KdsD/KpsF-type"/>
</dbReference>
<dbReference type="InterPro" id="IPR001347">
    <property type="entry name" value="SIS_dom"/>
</dbReference>
<dbReference type="PROSITE" id="PS51464">
    <property type="entry name" value="SIS"/>
    <property type="match status" value="1"/>
</dbReference>
<evidence type="ECO:0000256" key="3">
    <source>
        <dbReference type="ARBA" id="ARBA00023122"/>
    </source>
</evidence>
<dbReference type="Pfam" id="PF01380">
    <property type="entry name" value="SIS"/>
    <property type="match status" value="1"/>
</dbReference>
<keyword evidence="7" id="KW-0413">Isomerase</keyword>
<dbReference type="Proteomes" id="UP000541810">
    <property type="component" value="Unassembled WGS sequence"/>
</dbReference>
<name>A0A7X0LL91_9BACT</name>
<evidence type="ECO:0000256" key="2">
    <source>
        <dbReference type="ARBA" id="ARBA00022737"/>
    </source>
</evidence>
<dbReference type="NCBIfam" id="TIGR00393">
    <property type="entry name" value="kpsF"/>
    <property type="match status" value="1"/>
</dbReference>
<dbReference type="Gene3D" id="3.10.580.10">
    <property type="entry name" value="CBS-domain"/>
    <property type="match status" value="1"/>
</dbReference>
<dbReference type="EC" id="5.3.1.13" evidence="7"/>
<dbReference type="InterPro" id="IPR000644">
    <property type="entry name" value="CBS_dom"/>
</dbReference>
<organism evidence="7 8">
    <name type="scientific">Algisphaera agarilytica</name>
    <dbReference type="NCBI Taxonomy" id="1385975"/>
    <lineage>
        <taxon>Bacteria</taxon>
        <taxon>Pseudomonadati</taxon>
        <taxon>Planctomycetota</taxon>
        <taxon>Phycisphaerae</taxon>
        <taxon>Phycisphaerales</taxon>
        <taxon>Phycisphaeraceae</taxon>
        <taxon>Algisphaera</taxon>
    </lineage>
</organism>
<proteinExistence type="inferred from homology"/>
<dbReference type="GO" id="GO:0097367">
    <property type="term" value="F:carbohydrate derivative binding"/>
    <property type="evidence" value="ECO:0007669"/>
    <property type="project" value="InterPro"/>
</dbReference>
<dbReference type="AlphaFoldDB" id="A0A7X0LL91"/>
<dbReference type="InterPro" id="IPR050986">
    <property type="entry name" value="GutQ/KpsF_isomerases"/>
</dbReference>
<evidence type="ECO:0000256" key="1">
    <source>
        <dbReference type="ARBA" id="ARBA00008165"/>
    </source>
</evidence>
<dbReference type="Gene3D" id="3.40.50.10490">
    <property type="entry name" value="Glucose-6-phosphate isomerase like protein, domain 1"/>
    <property type="match status" value="1"/>
</dbReference>
<feature type="domain" description="SIS" evidence="6">
    <location>
        <begin position="44"/>
        <end position="199"/>
    </location>
</feature>
<dbReference type="SUPFAM" id="SSF53697">
    <property type="entry name" value="SIS domain"/>
    <property type="match status" value="1"/>
</dbReference>
<protein>
    <submittedName>
        <fullName evidence="7">Arabinose-5-phosphate isomerase</fullName>
        <ecNumber evidence="7">5.3.1.13</ecNumber>
    </submittedName>
</protein>
<evidence type="ECO:0000313" key="7">
    <source>
        <dbReference type="EMBL" id="MBB6430381.1"/>
    </source>
</evidence>